<reference evidence="1" key="1">
    <citation type="journal article" date="2015" name="Nature">
        <title>Complex archaea that bridge the gap between prokaryotes and eukaryotes.</title>
        <authorList>
            <person name="Spang A."/>
            <person name="Saw J.H."/>
            <person name="Jorgensen S.L."/>
            <person name="Zaremba-Niedzwiedzka K."/>
            <person name="Martijn J."/>
            <person name="Lind A.E."/>
            <person name="van Eijk R."/>
            <person name="Schleper C."/>
            <person name="Guy L."/>
            <person name="Ettema T.J."/>
        </authorList>
    </citation>
    <scope>NUCLEOTIDE SEQUENCE</scope>
</reference>
<name>A0A0F9SRW9_9ZZZZ</name>
<sequence>MESLETRLARLEKAERDQKKEQELTKTLKGIQKTFADVSEGFRLLEKAIREIPKPPKYPTHIKTDGTVEVTNPVTEVSVSNLPEPVEKMTIKNPVESVTIKNPVKEVKIKNLPKIPIISFKSIIRAIAELPDKIKQATQPVQIMNEQPVRVVLFDPKRRETYRASFAAAIGGGGATTLRSSNISSTSVSVGASSTAVIAASRDRLKVVLVNDSDETIYLGFNSAAILNQGIRLNARGGTVTEYENIGTITAICASGGKNLTVINHLK</sequence>
<gene>
    <name evidence="1" type="ORF">LCGC14_0418160</name>
</gene>
<protein>
    <submittedName>
        <fullName evidence="1">Uncharacterized protein</fullName>
    </submittedName>
</protein>
<comment type="caution">
    <text evidence="1">The sequence shown here is derived from an EMBL/GenBank/DDBJ whole genome shotgun (WGS) entry which is preliminary data.</text>
</comment>
<organism evidence="1">
    <name type="scientific">marine sediment metagenome</name>
    <dbReference type="NCBI Taxonomy" id="412755"/>
    <lineage>
        <taxon>unclassified sequences</taxon>
        <taxon>metagenomes</taxon>
        <taxon>ecological metagenomes</taxon>
    </lineage>
</organism>
<proteinExistence type="predicted"/>
<evidence type="ECO:0000313" key="1">
    <source>
        <dbReference type="EMBL" id="KKN71750.1"/>
    </source>
</evidence>
<accession>A0A0F9SRW9</accession>
<dbReference type="EMBL" id="LAZR01000377">
    <property type="protein sequence ID" value="KKN71750.1"/>
    <property type="molecule type" value="Genomic_DNA"/>
</dbReference>
<dbReference type="AlphaFoldDB" id="A0A0F9SRW9"/>